<accession>A0AAV0VPR1</accession>
<sequence>MTYVKRSEETIVSQLRSPPTNVRNNVRRPGRDETPRSPENPWPSYRHTLALSSLLRAQGTSSGRHLGRIGDFEEPRPTIRRFSDDVCSKEKSYCTYGARSSLPALRGLGDEVCCRRSVVNNEKSYANRENCDADDDFGRSVFEFEQLKDVVITVISSCGPREKKATAGPATV</sequence>
<organism evidence="2 3">
    <name type="scientific">Macrosiphum euphorbiae</name>
    <name type="common">potato aphid</name>
    <dbReference type="NCBI Taxonomy" id="13131"/>
    <lineage>
        <taxon>Eukaryota</taxon>
        <taxon>Metazoa</taxon>
        <taxon>Ecdysozoa</taxon>
        <taxon>Arthropoda</taxon>
        <taxon>Hexapoda</taxon>
        <taxon>Insecta</taxon>
        <taxon>Pterygota</taxon>
        <taxon>Neoptera</taxon>
        <taxon>Paraneoptera</taxon>
        <taxon>Hemiptera</taxon>
        <taxon>Sternorrhyncha</taxon>
        <taxon>Aphidomorpha</taxon>
        <taxon>Aphidoidea</taxon>
        <taxon>Aphididae</taxon>
        <taxon>Macrosiphini</taxon>
        <taxon>Macrosiphum</taxon>
    </lineage>
</organism>
<evidence type="ECO:0000256" key="1">
    <source>
        <dbReference type="SAM" id="MobiDB-lite"/>
    </source>
</evidence>
<gene>
    <name evidence="2" type="ORF">MEUPH1_LOCUS1803</name>
</gene>
<keyword evidence="3" id="KW-1185">Reference proteome</keyword>
<dbReference type="Proteomes" id="UP001160148">
    <property type="component" value="Unassembled WGS sequence"/>
</dbReference>
<evidence type="ECO:0000313" key="2">
    <source>
        <dbReference type="EMBL" id="CAI6344698.1"/>
    </source>
</evidence>
<dbReference type="EMBL" id="CARXXK010000001">
    <property type="protein sequence ID" value="CAI6344698.1"/>
    <property type="molecule type" value="Genomic_DNA"/>
</dbReference>
<protein>
    <submittedName>
        <fullName evidence="2">Uncharacterized protein</fullName>
    </submittedName>
</protein>
<dbReference type="AlphaFoldDB" id="A0AAV0VPR1"/>
<proteinExistence type="predicted"/>
<feature type="compositionally biased region" description="Polar residues" evidence="1">
    <location>
        <begin position="10"/>
        <end position="24"/>
    </location>
</feature>
<comment type="caution">
    <text evidence="2">The sequence shown here is derived from an EMBL/GenBank/DDBJ whole genome shotgun (WGS) entry which is preliminary data.</text>
</comment>
<reference evidence="2 3" key="1">
    <citation type="submission" date="2023-01" db="EMBL/GenBank/DDBJ databases">
        <authorList>
            <person name="Whitehead M."/>
        </authorList>
    </citation>
    <scope>NUCLEOTIDE SEQUENCE [LARGE SCALE GENOMIC DNA]</scope>
</reference>
<evidence type="ECO:0000313" key="3">
    <source>
        <dbReference type="Proteomes" id="UP001160148"/>
    </source>
</evidence>
<feature type="region of interest" description="Disordered" evidence="1">
    <location>
        <begin position="1"/>
        <end position="44"/>
    </location>
</feature>
<name>A0AAV0VPR1_9HEMI</name>